<reference evidence="9" key="1">
    <citation type="submission" date="2025-08" db="UniProtKB">
        <authorList>
            <consortium name="RefSeq"/>
        </authorList>
    </citation>
    <scope>IDENTIFICATION</scope>
    <source>
        <tissue evidence="9">Tentacle</tissue>
    </source>
</reference>
<keyword evidence="5 6" id="KW-0472">Membrane</keyword>
<evidence type="ECO:0000256" key="6">
    <source>
        <dbReference type="SAM" id="Phobius"/>
    </source>
</evidence>
<evidence type="ECO:0000256" key="2">
    <source>
        <dbReference type="ARBA" id="ARBA00022475"/>
    </source>
</evidence>
<proteinExistence type="predicted"/>
<feature type="transmembrane region" description="Helical" evidence="6">
    <location>
        <begin position="175"/>
        <end position="197"/>
    </location>
</feature>
<dbReference type="GO" id="GO:0005886">
    <property type="term" value="C:plasma membrane"/>
    <property type="evidence" value="ECO:0007669"/>
    <property type="project" value="UniProtKB-SubCell"/>
</dbReference>
<evidence type="ECO:0000256" key="4">
    <source>
        <dbReference type="ARBA" id="ARBA00022989"/>
    </source>
</evidence>
<accession>A0A6P8HQ41</accession>
<dbReference type="Gene3D" id="1.20.1070.10">
    <property type="entry name" value="Rhodopsin 7-helix transmembrane proteins"/>
    <property type="match status" value="1"/>
</dbReference>
<dbReference type="PANTHER" id="PTHR22750">
    <property type="entry name" value="G-PROTEIN COUPLED RECEPTOR"/>
    <property type="match status" value="1"/>
</dbReference>
<dbReference type="InterPro" id="IPR017452">
    <property type="entry name" value="GPCR_Rhodpsn_7TM"/>
</dbReference>
<feature type="transmembrane region" description="Helical" evidence="6">
    <location>
        <begin position="30"/>
        <end position="54"/>
    </location>
</feature>
<dbReference type="AlphaFoldDB" id="A0A6P8HQ41"/>
<dbReference type="FunCoup" id="A0A6P8HQ41">
    <property type="interactions" value="290"/>
</dbReference>
<keyword evidence="8" id="KW-1185">Reference proteome</keyword>
<dbReference type="Pfam" id="PF00001">
    <property type="entry name" value="7tm_1"/>
    <property type="match status" value="1"/>
</dbReference>
<feature type="transmembrane region" description="Helical" evidence="6">
    <location>
        <begin position="109"/>
        <end position="129"/>
    </location>
</feature>
<dbReference type="InParanoid" id="A0A6P8HQ41"/>
<feature type="domain" description="G-protein coupled receptors family 1 profile" evidence="7">
    <location>
        <begin position="47"/>
        <end position="282"/>
    </location>
</feature>
<dbReference type="RefSeq" id="XP_031558489.1">
    <property type="nucleotide sequence ID" value="XM_031702629.1"/>
</dbReference>
<dbReference type="InterPro" id="IPR000276">
    <property type="entry name" value="GPCR_Rhodpsn"/>
</dbReference>
<dbReference type="PROSITE" id="PS50262">
    <property type="entry name" value="G_PROTEIN_RECEP_F1_2"/>
    <property type="match status" value="1"/>
</dbReference>
<evidence type="ECO:0000256" key="3">
    <source>
        <dbReference type="ARBA" id="ARBA00022692"/>
    </source>
</evidence>
<feature type="transmembrane region" description="Helical" evidence="6">
    <location>
        <begin position="150"/>
        <end position="169"/>
    </location>
</feature>
<gene>
    <name evidence="9" type="primary">LOC116294934</name>
</gene>
<feature type="transmembrane region" description="Helical" evidence="6">
    <location>
        <begin position="230"/>
        <end position="253"/>
    </location>
</feature>
<sequence length="303" mass="34216">MMNSTTQQVLCPRLTISHNKDAHNFDYSTNVLVCIINGLLMLPTTLFNLVLILCILRNPSLRKPSYLLICALAFTDFGVGVLLQPLFIARKVALILSRQDFYCSLLKSGNILAHMICSPSFFIVTMISIDRYLAIRLRTRYNQVVTAKTVLKFLTGCMVSALAVTLGRLQATKPSYMGIAAVLMFVLLLVIMVSYFISIKTLKTHHRQVHSIQESMLVQSAQHKRTIKTLLIIVSCLFLCYIPFVGVVIAIAIQGRNAMLMIAWEYTATLLFLNSCLNPLLHLWRCKELRQSCVSLVCKTWHN</sequence>
<organism evidence="8 9">
    <name type="scientific">Actinia tenebrosa</name>
    <name type="common">Australian red waratah sea anemone</name>
    <dbReference type="NCBI Taxonomy" id="6105"/>
    <lineage>
        <taxon>Eukaryota</taxon>
        <taxon>Metazoa</taxon>
        <taxon>Cnidaria</taxon>
        <taxon>Anthozoa</taxon>
        <taxon>Hexacorallia</taxon>
        <taxon>Actiniaria</taxon>
        <taxon>Actiniidae</taxon>
        <taxon>Actinia</taxon>
    </lineage>
</organism>
<keyword evidence="3 6" id="KW-0812">Transmembrane</keyword>
<keyword evidence="2" id="KW-1003">Cell membrane</keyword>
<dbReference type="Proteomes" id="UP000515163">
    <property type="component" value="Unplaced"/>
</dbReference>
<evidence type="ECO:0000256" key="1">
    <source>
        <dbReference type="ARBA" id="ARBA00004651"/>
    </source>
</evidence>
<name>A0A6P8HQ41_ACTTE</name>
<evidence type="ECO:0000313" key="8">
    <source>
        <dbReference type="Proteomes" id="UP000515163"/>
    </source>
</evidence>
<dbReference type="KEGG" id="aten:116294934"/>
<dbReference type="GeneID" id="116294934"/>
<evidence type="ECO:0000256" key="5">
    <source>
        <dbReference type="ARBA" id="ARBA00023136"/>
    </source>
</evidence>
<dbReference type="SUPFAM" id="SSF81321">
    <property type="entry name" value="Family A G protein-coupled receptor-like"/>
    <property type="match status" value="1"/>
</dbReference>
<evidence type="ECO:0000313" key="9">
    <source>
        <dbReference type="RefSeq" id="XP_031558489.1"/>
    </source>
</evidence>
<feature type="transmembrane region" description="Helical" evidence="6">
    <location>
        <begin position="259"/>
        <end position="281"/>
    </location>
</feature>
<dbReference type="SMART" id="SM01381">
    <property type="entry name" value="7TM_GPCR_Srsx"/>
    <property type="match status" value="1"/>
</dbReference>
<protein>
    <submittedName>
        <fullName evidence="9">Melanocyte-stimulating hormone receptor-like</fullName>
    </submittedName>
</protein>
<comment type="subcellular location">
    <subcellularLocation>
        <location evidence="1">Cell membrane</location>
        <topology evidence="1">Multi-pass membrane protein</topology>
    </subcellularLocation>
</comment>
<dbReference type="OrthoDB" id="9894375at2759"/>
<evidence type="ECO:0000259" key="7">
    <source>
        <dbReference type="PROSITE" id="PS50262"/>
    </source>
</evidence>
<dbReference type="PRINTS" id="PR00237">
    <property type="entry name" value="GPCRRHODOPSN"/>
</dbReference>
<dbReference type="GO" id="GO:0004930">
    <property type="term" value="F:G protein-coupled receptor activity"/>
    <property type="evidence" value="ECO:0007669"/>
    <property type="project" value="InterPro"/>
</dbReference>
<feature type="transmembrane region" description="Helical" evidence="6">
    <location>
        <begin position="66"/>
        <end position="89"/>
    </location>
</feature>
<dbReference type="CDD" id="cd00637">
    <property type="entry name" value="7tm_classA_rhodopsin-like"/>
    <property type="match status" value="1"/>
</dbReference>
<keyword evidence="4 6" id="KW-1133">Transmembrane helix</keyword>